<dbReference type="PANTHER" id="PTHR33705">
    <property type="entry name" value="PHOSPHOCARRIER PROTEIN HPR"/>
    <property type="match status" value="1"/>
</dbReference>
<comment type="caution">
    <text evidence="2">The sequence shown here is derived from an EMBL/GenBank/DDBJ whole genome shotgun (WGS) entry which is preliminary data.</text>
</comment>
<protein>
    <submittedName>
        <fullName evidence="2">HPr family phosphocarrier protein</fullName>
    </submittedName>
</protein>
<dbReference type="InterPro" id="IPR000032">
    <property type="entry name" value="HPr-like"/>
</dbReference>
<keyword evidence="3" id="KW-1185">Reference proteome</keyword>
<dbReference type="InterPro" id="IPR035895">
    <property type="entry name" value="HPr-like_sf"/>
</dbReference>
<accession>A0ABV5WIU3</accession>
<dbReference type="SUPFAM" id="SSF55594">
    <property type="entry name" value="HPr-like"/>
    <property type="match status" value="1"/>
</dbReference>
<reference evidence="2 3" key="1">
    <citation type="submission" date="2024-09" db="EMBL/GenBank/DDBJ databases">
        <authorList>
            <person name="Sun Q."/>
            <person name="Mori K."/>
        </authorList>
    </citation>
    <scope>NUCLEOTIDE SEQUENCE [LARGE SCALE GENOMIC DNA]</scope>
    <source>
        <strain evidence="2 3">JCM 11201</strain>
    </source>
</reference>
<dbReference type="PROSITE" id="PS51350">
    <property type="entry name" value="PTS_HPR_DOM"/>
    <property type="match status" value="1"/>
</dbReference>
<evidence type="ECO:0000313" key="2">
    <source>
        <dbReference type="EMBL" id="MFB9760312.1"/>
    </source>
</evidence>
<sequence length="86" mass="9257">MAEKKIVVHLQHGLQARSATKFVGKASAFSSEINIVKNGRTVNGKSIMGLMSTVIRKGEELTIIANGRDEQKAIVTLEGFLSSKEG</sequence>
<dbReference type="RefSeq" id="WP_379950629.1">
    <property type="nucleotide sequence ID" value="NZ_JBHMAF010000120.1"/>
</dbReference>
<dbReference type="PRINTS" id="PR00107">
    <property type="entry name" value="PHOSPHOCPHPR"/>
</dbReference>
<dbReference type="Proteomes" id="UP001589609">
    <property type="component" value="Unassembled WGS sequence"/>
</dbReference>
<dbReference type="NCBIfam" id="TIGR01003">
    <property type="entry name" value="PTS_HPr_family"/>
    <property type="match status" value="1"/>
</dbReference>
<dbReference type="InterPro" id="IPR050399">
    <property type="entry name" value="HPr"/>
</dbReference>
<name>A0ABV5WIU3_9BACI</name>
<dbReference type="Pfam" id="PF00381">
    <property type="entry name" value="PTS-HPr"/>
    <property type="match status" value="1"/>
</dbReference>
<feature type="domain" description="HPr" evidence="1">
    <location>
        <begin position="1"/>
        <end position="86"/>
    </location>
</feature>
<evidence type="ECO:0000259" key="1">
    <source>
        <dbReference type="PROSITE" id="PS51350"/>
    </source>
</evidence>
<dbReference type="EMBL" id="JBHMAF010000120">
    <property type="protein sequence ID" value="MFB9760312.1"/>
    <property type="molecule type" value="Genomic_DNA"/>
</dbReference>
<dbReference type="PANTHER" id="PTHR33705:SF5">
    <property type="entry name" value="HPR-LIKE PROTEIN CRH"/>
    <property type="match status" value="1"/>
</dbReference>
<gene>
    <name evidence="2" type="ORF">ACFFMS_18300</name>
</gene>
<organism evidence="2 3">
    <name type="scientific">Ectobacillus funiculus</name>
    <dbReference type="NCBI Taxonomy" id="137993"/>
    <lineage>
        <taxon>Bacteria</taxon>
        <taxon>Bacillati</taxon>
        <taxon>Bacillota</taxon>
        <taxon>Bacilli</taxon>
        <taxon>Bacillales</taxon>
        <taxon>Bacillaceae</taxon>
        <taxon>Ectobacillus</taxon>
    </lineage>
</organism>
<evidence type="ECO:0000313" key="3">
    <source>
        <dbReference type="Proteomes" id="UP001589609"/>
    </source>
</evidence>
<proteinExistence type="predicted"/>
<dbReference type="Gene3D" id="3.30.1340.10">
    <property type="entry name" value="HPr-like"/>
    <property type="match status" value="1"/>
</dbReference>